<evidence type="ECO:0000313" key="3">
    <source>
        <dbReference type="Proteomes" id="UP001157186"/>
    </source>
</evidence>
<protein>
    <recommendedName>
        <fullName evidence="4">DUF3426 domain-containing protein</fullName>
    </recommendedName>
</protein>
<evidence type="ECO:0000313" key="2">
    <source>
        <dbReference type="EMBL" id="GLX77303.1"/>
    </source>
</evidence>
<reference evidence="2 3" key="1">
    <citation type="submission" date="2023-03" db="EMBL/GenBank/DDBJ databases">
        <title>Draft genome sequence of Thalassotalea insulae KCTC 62186T.</title>
        <authorList>
            <person name="Sawabe T."/>
        </authorList>
    </citation>
    <scope>NUCLEOTIDE SEQUENCE [LARGE SCALE GENOMIC DNA]</scope>
    <source>
        <strain evidence="2 3">KCTC 62186</strain>
    </source>
</reference>
<dbReference type="EMBL" id="BSST01000001">
    <property type="protein sequence ID" value="GLX77303.1"/>
    <property type="molecule type" value="Genomic_DNA"/>
</dbReference>
<evidence type="ECO:0000256" key="1">
    <source>
        <dbReference type="SAM" id="Phobius"/>
    </source>
</evidence>
<comment type="caution">
    <text evidence="2">The sequence shown here is derived from an EMBL/GenBank/DDBJ whole genome shotgun (WGS) entry which is preliminary data.</text>
</comment>
<keyword evidence="1" id="KW-1133">Transmembrane helix</keyword>
<accession>A0ABQ6GMT3</accession>
<dbReference type="Proteomes" id="UP001157186">
    <property type="component" value="Unassembled WGS sequence"/>
</dbReference>
<feature type="transmembrane region" description="Helical" evidence="1">
    <location>
        <begin position="39"/>
        <end position="57"/>
    </location>
</feature>
<name>A0ABQ6GMT3_9GAMM</name>
<evidence type="ECO:0008006" key="4">
    <source>
        <dbReference type="Google" id="ProtNLM"/>
    </source>
</evidence>
<proteinExistence type="predicted"/>
<gene>
    <name evidence="2" type="ORF">tinsulaeT_06430</name>
</gene>
<keyword evidence="1" id="KW-0812">Transmembrane</keyword>
<sequence length="168" mass="19050">MKNVKNCIMCFCEIDERAKKCPQCRSLQAKFSNLENNPILITLLSFLILGIFGFIFYENFYLRDLKDQAADNLVAKVDSISIKLEGDTQYVACLGEVKNVSGYQFKGIQYQVEFFDDNNQLIDSFAVSDDDIVLKPDSNTTFRVRGVAHQQLSAYTVCQVTISEAWGN</sequence>
<organism evidence="2 3">
    <name type="scientific">Thalassotalea insulae</name>
    <dbReference type="NCBI Taxonomy" id="2056778"/>
    <lineage>
        <taxon>Bacteria</taxon>
        <taxon>Pseudomonadati</taxon>
        <taxon>Pseudomonadota</taxon>
        <taxon>Gammaproteobacteria</taxon>
        <taxon>Alteromonadales</taxon>
        <taxon>Colwelliaceae</taxon>
        <taxon>Thalassotalea</taxon>
    </lineage>
</organism>
<keyword evidence="1" id="KW-0472">Membrane</keyword>
<keyword evidence="3" id="KW-1185">Reference proteome</keyword>
<dbReference type="RefSeq" id="WP_284243150.1">
    <property type="nucleotide sequence ID" value="NZ_BSST01000001.1"/>
</dbReference>